<gene>
    <name evidence="1" type="ORF">Arub01_01970</name>
</gene>
<dbReference type="AlphaFoldDB" id="A0A9W6UTN2"/>
<protein>
    <submittedName>
        <fullName evidence="1">Uncharacterized protein</fullName>
    </submittedName>
</protein>
<accession>A0A9W6UTN2</accession>
<keyword evidence="2" id="KW-1185">Reference proteome</keyword>
<dbReference type="EMBL" id="BSRZ01000001">
    <property type="protein sequence ID" value="GLW61953.1"/>
    <property type="molecule type" value="Genomic_DNA"/>
</dbReference>
<reference evidence="1" key="1">
    <citation type="submission" date="2023-02" db="EMBL/GenBank/DDBJ databases">
        <title>Actinomadura rubrobrunea NBRC 14622.</title>
        <authorList>
            <person name="Ichikawa N."/>
            <person name="Sato H."/>
            <person name="Tonouchi N."/>
        </authorList>
    </citation>
    <scope>NUCLEOTIDE SEQUENCE</scope>
    <source>
        <strain evidence="1">NBRC 14622</strain>
    </source>
</reference>
<evidence type="ECO:0000313" key="1">
    <source>
        <dbReference type="EMBL" id="GLW61953.1"/>
    </source>
</evidence>
<proteinExistence type="predicted"/>
<organism evidence="1 2">
    <name type="scientific">Actinomadura rubrobrunea</name>
    <dbReference type="NCBI Taxonomy" id="115335"/>
    <lineage>
        <taxon>Bacteria</taxon>
        <taxon>Bacillati</taxon>
        <taxon>Actinomycetota</taxon>
        <taxon>Actinomycetes</taxon>
        <taxon>Streptosporangiales</taxon>
        <taxon>Thermomonosporaceae</taxon>
        <taxon>Actinomadura</taxon>
    </lineage>
</organism>
<sequence>MRGLGAMGRRIDMAARAMRRMPRRRLGLLIAALALVVVGLEAAALQLGAFELPLPTGQAVADQAGGGGR</sequence>
<name>A0A9W6UTN2_9ACTN</name>
<dbReference type="Proteomes" id="UP001165124">
    <property type="component" value="Unassembled WGS sequence"/>
</dbReference>
<comment type="caution">
    <text evidence="1">The sequence shown here is derived from an EMBL/GenBank/DDBJ whole genome shotgun (WGS) entry which is preliminary data.</text>
</comment>
<evidence type="ECO:0000313" key="2">
    <source>
        <dbReference type="Proteomes" id="UP001165124"/>
    </source>
</evidence>